<keyword evidence="1" id="KW-0812">Transmembrane</keyword>
<keyword evidence="2" id="KW-0489">Methyltransferase</keyword>
<dbReference type="InterPro" id="IPR029063">
    <property type="entry name" value="SAM-dependent_MTases_sf"/>
</dbReference>
<protein>
    <submittedName>
        <fullName evidence="2">Methyltransferase domain-containing protein</fullName>
    </submittedName>
</protein>
<feature type="transmembrane region" description="Helical" evidence="1">
    <location>
        <begin position="124"/>
        <end position="144"/>
    </location>
</feature>
<dbReference type="GO" id="GO:0008168">
    <property type="term" value="F:methyltransferase activity"/>
    <property type="evidence" value="ECO:0007669"/>
    <property type="project" value="UniProtKB-KW"/>
</dbReference>
<keyword evidence="2" id="KW-0808">Transferase</keyword>
<proteinExistence type="predicted"/>
<reference evidence="2" key="1">
    <citation type="submission" date="2020-09" db="EMBL/GenBank/DDBJ databases">
        <title>Rhizobia associated with sainfoin plants.</title>
        <authorList>
            <person name="Asharfi S."/>
            <person name="Kuzmanovic N."/>
            <person name="Bunk B."/>
            <person name="Sproeer C."/>
            <person name="Becker M."/>
            <person name="Thuenen T."/>
        </authorList>
    </citation>
    <scope>NUCLEOTIDE SEQUENCE</scope>
    <source>
        <strain evidence="2">OM4</strain>
    </source>
</reference>
<dbReference type="SUPFAM" id="SSF53335">
    <property type="entry name" value="S-adenosyl-L-methionine-dependent methyltransferases"/>
    <property type="match status" value="1"/>
</dbReference>
<dbReference type="RefSeq" id="WP_258118613.1">
    <property type="nucleotide sequence ID" value="NZ_CP062229.1"/>
</dbReference>
<dbReference type="Proteomes" id="UP001058098">
    <property type="component" value="Chromosome"/>
</dbReference>
<keyword evidence="1" id="KW-0472">Membrane</keyword>
<keyword evidence="3" id="KW-1185">Reference proteome</keyword>
<dbReference type="GO" id="GO:0032259">
    <property type="term" value="P:methylation"/>
    <property type="evidence" value="ECO:0007669"/>
    <property type="project" value="UniProtKB-KW"/>
</dbReference>
<evidence type="ECO:0000313" key="3">
    <source>
        <dbReference type="Proteomes" id="UP001058098"/>
    </source>
</evidence>
<organism evidence="2 3">
    <name type="scientific">Mesorhizobium onobrychidis</name>
    <dbReference type="NCBI Taxonomy" id="2775404"/>
    <lineage>
        <taxon>Bacteria</taxon>
        <taxon>Pseudomonadati</taxon>
        <taxon>Pseudomonadota</taxon>
        <taxon>Alphaproteobacteria</taxon>
        <taxon>Hyphomicrobiales</taxon>
        <taxon>Phyllobacteriaceae</taxon>
        <taxon>Mesorhizobium</taxon>
    </lineage>
</organism>
<dbReference type="Pfam" id="PF13489">
    <property type="entry name" value="Methyltransf_23"/>
    <property type="match status" value="1"/>
</dbReference>
<gene>
    <name evidence="2" type="ORF">IHQ72_27690</name>
</gene>
<dbReference type="EMBL" id="CP062229">
    <property type="protein sequence ID" value="UVC14394.1"/>
    <property type="molecule type" value="Genomic_DNA"/>
</dbReference>
<evidence type="ECO:0000313" key="2">
    <source>
        <dbReference type="EMBL" id="UVC14394.1"/>
    </source>
</evidence>
<sequence length="233" mass="25869">MSPSAYDRLTVNSPNPAARFAQRSRHERGIRLVKQHLSPSSAILDYGSNNGDFLNTLAGGGWTGPLYGYDPYVTPKAPSFTPVGSLGEIPGEVLDAVLAFETLEHVDDHVLEEFISFCERSLRAGGVLIISVPIMIGPILLLKYPNAVFINKSRWRYSAWELFRAAILWQQVPRSKSGAYLDHKGFDYRVLRQRLACRFAPISIGYSPFPGLGPALNSQAFMCFRAMSTSDRI</sequence>
<keyword evidence="1" id="KW-1133">Transmembrane helix</keyword>
<name>A0ABY5QUP1_9HYPH</name>
<dbReference type="Gene3D" id="3.40.50.150">
    <property type="entry name" value="Vaccinia Virus protein VP39"/>
    <property type="match status" value="1"/>
</dbReference>
<accession>A0ABY5QUP1</accession>
<evidence type="ECO:0000256" key="1">
    <source>
        <dbReference type="SAM" id="Phobius"/>
    </source>
</evidence>